<dbReference type="GO" id="GO:0003964">
    <property type="term" value="F:RNA-directed DNA polymerase activity"/>
    <property type="evidence" value="ECO:0007669"/>
    <property type="project" value="UniProtKB-KW"/>
</dbReference>
<comment type="function">
    <text evidence="1">The aspartyl protease (PR) mediates the proteolytic cleavages of the Gag and Gag-Pol polyproteins after assembly of the VLP.</text>
</comment>
<feature type="region of interest" description="Disordered" evidence="17">
    <location>
        <begin position="208"/>
        <end position="232"/>
    </location>
</feature>
<dbReference type="GO" id="GO:0006508">
    <property type="term" value="P:proteolysis"/>
    <property type="evidence" value="ECO:0007669"/>
    <property type="project" value="UniProtKB-KW"/>
</dbReference>
<evidence type="ECO:0000259" key="18">
    <source>
        <dbReference type="PROSITE" id="PS50994"/>
    </source>
</evidence>
<keyword evidence="19" id="KW-0418">Kinase</keyword>
<evidence type="ECO:0000256" key="11">
    <source>
        <dbReference type="ARBA" id="ARBA00022908"/>
    </source>
</evidence>
<dbReference type="Proteomes" id="UP000036403">
    <property type="component" value="Unassembled WGS sequence"/>
</dbReference>
<dbReference type="InterPro" id="IPR039537">
    <property type="entry name" value="Retrotran_Ty1/copia-like"/>
</dbReference>
<evidence type="ECO:0000256" key="14">
    <source>
        <dbReference type="ARBA" id="ARBA00023113"/>
    </source>
</evidence>
<dbReference type="PaxDb" id="67767-A0A0J7KK14"/>
<keyword evidence="13" id="KW-0239">DNA-directed DNA polymerase</keyword>
<dbReference type="InterPro" id="IPR012337">
    <property type="entry name" value="RNaseH-like_sf"/>
</dbReference>
<keyword evidence="20" id="KW-1185">Reference proteome</keyword>
<keyword evidence="5" id="KW-0479">Metal-binding</keyword>
<keyword evidence="12" id="KW-0695">RNA-directed DNA polymerase</keyword>
<dbReference type="InterPro" id="IPR013103">
    <property type="entry name" value="RVT_2"/>
</dbReference>
<keyword evidence="15" id="KW-0233">DNA recombination</keyword>
<dbReference type="EMBL" id="LBMM01006235">
    <property type="protein sequence ID" value="KMQ90788.1"/>
    <property type="molecule type" value="Genomic_DNA"/>
</dbReference>
<evidence type="ECO:0000256" key="8">
    <source>
        <dbReference type="ARBA" id="ARBA00022801"/>
    </source>
</evidence>
<dbReference type="GO" id="GO:0015074">
    <property type="term" value="P:DNA integration"/>
    <property type="evidence" value="ECO:0007669"/>
    <property type="project" value="UniProtKB-KW"/>
</dbReference>
<dbReference type="GO" id="GO:0006310">
    <property type="term" value="P:DNA recombination"/>
    <property type="evidence" value="ECO:0007669"/>
    <property type="project" value="UniProtKB-KW"/>
</dbReference>
<dbReference type="AlphaFoldDB" id="A0A0J7KK14"/>
<name>A0A0J7KK14_LASNI</name>
<dbReference type="GO" id="GO:0003887">
    <property type="term" value="F:DNA-directed DNA polymerase activity"/>
    <property type="evidence" value="ECO:0007669"/>
    <property type="project" value="UniProtKB-KW"/>
</dbReference>
<keyword evidence="10" id="KW-0460">Magnesium</keyword>
<dbReference type="STRING" id="67767.A0A0J7KK14"/>
<keyword evidence="3" id="KW-0645">Protease</keyword>
<dbReference type="PROSITE" id="PS50994">
    <property type="entry name" value="INTEGRASE"/>
    <property type="match status" value="1"/>
</dbReference>
<keyword evidence="7" id="KW-0255">Endonuclease</keyword>
<evidence type="ECO:0000256" key="15">
    <source>
        <dbReference type="ARBA" id="ARBA00023172"/>
    </source>
</evidence>
<dbReference type="GO" id="GO:0008233">
    <property type="term" value="F:peptidase activity"/>
    <property type="evidence" value="ECO:0007669"/>
    <property type="project" value="UniProtKB-KW"/>
</dbReference>
<feature type="compositionally biased region" description="Basic and acidic residues" evidence="17">
    <location>
        <begin position="208"/>
        <end position="223"/>
    </location>
</feature>
<evidence type="ECO:0000256" key="13">
    <source>
        <dbReference type="ARBA" id="ARBA00022932"/>
    </source>
</evidence>
<feature type="region of interest" description="Disordered" evidence="17">
    <location>
        <begin position="632"/>
        <end position="681"/>
    </location>
</feature>
<dbReference type="Pfam" id="PF13976">
    <property type="entry name" value="gag_pre-integrs"/>
    <property type="match status" value="1"/>
</dbReference>
<keyword evidence="9" id="KW-0067">ATP-binding</keyword>
<keyword evidence="19" id="KW-0675">Receptor</keyword>
<keyword evidence="13" id="KW-0548">Nucleotidyltransferase</keyword>
<evidence type="ECO:0000256" key="10">
    <source>
        <dbReference type="ARBA" id="ARBA00022842"/>
    </source>
</evidence>
<protein>
    <submittedName>
        <fullName evidence="19">Cysteine-rich rlk receptor-like protein kinase 8 protein</fullName>
    </submittedName>
</protein>
<keyword evidence="2" id="KW-1188">Viral release from host cell</keyword>
<dbReference type="GO" id="GO:0005524">
    <property type="term" value="F:ATP binding"/>
    <property type="evidence" value="ECO:0007669"/>
    <property type="project" value="UniProtKB-KW"/>
</dbReference>
<organism evidence="19 20">
    <name type="scientific">Lasius niger</name>
    <name type="common">Black garden ant</name>
    <dbReference type="NCBI Taxonomy" id="67767"/>
    <lineage>
        <taxon>Eukaryota</taxon>
        <taxon>Metazoa</taxon>
        <taxon>Ecdysozoa</taxon>
        <taxon>Arthropoda</taxon>
        <taxon>Hexapoda</taxon>
        <taxon>Insecta</taxon>
        <taxon>Pterygota</taxon>
        <taxon>Neoptera</taxon>
        <taxon>Endopterygota</taxon>
        <taxon>Hymenoptera</taxon>
        <taxon>Apocrita</taxon>
        <taxon>Aculeata</taxon>
        <taxon>Formicoidea</taxon>
        <taxon>Formicidae</taxon>
        <taxon>Formicinae</taxon>
        <taxon>Lasius</taxon>
        <taxon>Lasius</taxon>
    </lineage>
</organism>
<keyword evidence="16" id="KW-0511">Multifunctional enzyme</keyword>
<evidence type="ECO:0000256" key="7">
    <source>
        <dbReference type="ARBA" id="ARBA00022759"/>
    </source>
</evidence>
<dbReference type="GO" id="GO:0046872">
    <property type="term" value="F:metal ion binding"/>
    <property type="evidence" value="ECO:0007669"/>
    <property type="project" value="UniProtKB-KW"/>
</dbReference>
<feature type="domain" description="Integrase catalytic" evidence="18">
    <location>
        <begin position="409"/>
        <end position="486"/>
    </location>
</feature>
<accession>A0A0J7KK14</accession>
<reference evidence="19 20" key="1">
    <citation type="submission" date="2015-04" db="EMBL/GenBank/DDBJ databases">
        <title>Lasius niger genome sequencing.</title>
        <authorList>
            <person name="Konorov E.A."/>
            <person name="Nikitin M.A."/>
            <person name="Kirill M.V."/>
            <person name="Chang P."/>
        </authorList>
    </citation>
    <scope>NUCLEOTIDE SEQUENCE [LARGE SCALE GENOMIC DNA]</scope>
    <source>
        <tissue evidence="19">Whole</tissue>
    </source>
</reference>
<keyword evidence="6" id="KW-0547">Nucleotide-binding</keyword>
<gene>
    <name evidence="19" type="ORF">RF55_9418</name>
</gene>
<proteinExistence type="predicted"/>
<dbReference type="GO" id="GO:0016301">
    <property type="term" value="F:kinase activity"/>
    <property type="evidence" value="ECO:0007669"/>
    <property type="project" value="UniProtKB-KW"/>
</dbReference>
<evidence type="ECO:0000256" key="1">
    <source>
        <dbReference type="ARBA" id="ARBA00002180"/>
    </source>
</evidence>
<evidence type="ECO:0000313" key="20">
    <source>
        <dbReference type="Proteomes" id="UP000036403"/>
    </source>
</evidence>
<keyword evidence="8" id="KW-0378">Hydrolase</keyword>
<evidence type="ECO:0000313" key="19">
    <source>
        <dbReference type="EMBL" id="KMQ90788.1"/>
    </source>
</evidence>
<evidence type="ECO:0000256" key="16">
    <source>
        <dbReference type="ARBA" id="ARBA00023268"/>
    </source>
</evidence>
<evidence type="ECO:0000256" key="6">
    <source>
        <dbReference type="ARBA" id="ARBA00022741"/>
    </source>
</evidence>
<dbReference type="SUPFAM" id="SSF53098">
    <property type="entry name" value="Ribonuclease H-like"/>
    <property type="match status" value="1"/>
</dbReference>
<evidence type="ECO:0000256" key="9">
    <source>
        <dbReference type="ARBA" id="ARBA00022840"/>
    </source>
</evidence>
<dbReference type="OrthoDB" id="430476at2759"/>
<dbReference type="Pfam" id="PF22936">
    <property type="entry name" value="Pol_BBD"/>
    <property type="match status" value="1"/>
</dbReference>
<feature type="compositionally biased region" description="Basic and acidic residues" evidence="17">
    <location>
        <begin position="645"/>
        <end position="666"/>
    </location>
</feature>
<feature type="region of interest" description="Disordered" evidence="17">
    <location>
        <begin position="497"/>
        <end position="516"/>
    </location>
</feature>
<keyword evidence="14" id="KW-0917">Virion maturation</keyword>
<dbReference type="PANTHER" id="PTHR42648:SF11">
    <property type="entry name" value="TRANSPOSON TY4-P GAG-POL POLYPROTEIN"/>
    <property type="match status" value="1"/>
</dbReference>
<dbReference type="InterPro" id="IPR025724">
    <property type="entry name" value="GAG-pre-integrase_dom"/>
</dbReference>
<comment type="caution">
    <text evidence="19">The sequence shown here is derived from an EMBL/GenBank/DDBJ whole genome shotgun (WGS) entry which is preliminary data.</text>
</comment>
<dbReference type="InterPro" id="IPR036397">
    <property type="entry name" value="RNaseH_sf"/>
</dbReference>
<evidence type="ECO:0000256" key="17">
    <source>
        <dbReference type="SAM" id="MobiDB-lite"/>
    </source>
</evidence>
<keyword evidence="11" id="KW-0229">DNA integration</keyword>
<evidence type="ECO:0000256" key="3">
    <source>
        <dbReference type="ARBA" id="ARBA00022670"/>
    </source>
</evidence>
<sequence>MVSGNDSWMSINELKGAKNYHMWSMAVRALLELSGLEDCIVTGEGAVVDISKQKKAKGRLLLSIDESLYVHVENAIDAAQMWNILEKMFKSTGATHKIGLIQKLINVRLENCESMADYLSQITSVVNRLSGVDFKIGDELTGAIMLAGLTEEFKPMVMEFKGSGIKTTADAIKLKLLDSDYNTGQATAFIGKNVSKLNTEHKAKDFKKSKVKSDKLEKSDKSESSSTEKGTKGGTNRAFYAFSVTSFSEETQPARIREWYIDSGASRHMTPHKTLIGNLESTALTKISTANNYKIDVSEIGDPIDGVYRFRVDDAKCLLTTSGNGDNAMTWHRCLGHINYNDLCKMRNGLVDGIKFTNADEDIKQCEACMKAKQTRLPFQPSDKRAGNTLDIIHSDLCGPMETPSIGKARFGIQHQHSVPYTPEQNGVAERANRTIVERAKCMLFDAGLEKPYWAEAVNMAVYIINRSASSVLNNQTPEEVWTGKKVDVSNVLREVSTDDNSSKGTVEEDNDDQDCSFHSKRAMSDEMDSLAENKTWELVRLPLNRKAIKSKWVFKTKRDANGTVLRHKARLVAKGCSQKYGIDYNETYSPVIRYTFIRFLMALAVKHGLKVDQMDAVTAFLQGNLATGGRMQTGYRASRSAEPANDRAGDHRRREPADRDADDGGGRGTTCTRPATERSQMGLSLTSPFLDALVMPIRGQECTPKWVSVWHAHTGPIMYCQMGLSLASPCLDALVMPIRGQ</sequence>
<dbReference type="Pfam" id="PF07727">
    <property type="entry name" value="RVT_2"/>
    <property type="match status" value="1"/>
</dbReference>
<dbReference type="GO" id="GO:0003676">
    <property type="term" value="F:nucleic acid binding"/>
    <property type="evidence" value="ECO:0007669"/>
    <property type="project" value="InterPro"/>
</dbReference>
<dbReference type="Gene3D" id="3.30.420.10">
    <property type="entry name" value="Ribonuclease H-like superfamily/Ribonuclease H"/>
    <property type="match status" value="1"/>
</dbReference>
<keyword evidence="13" id="KW-0808">Transferase</keyword>
<evidence type="ECO:0000256" key="5">
    <source>
        <dbReference type="ARBA" id="ARBA00022723"/>
    </source>
</evidence>
<keyword evidence="4" id="KW-0540">Nuclease</keyword>
<dbReference type="GO" id="GO:0004519">
    <property type="term" value="F:endonuclease activity"/>
    <property type="evidence" value="ECO:0007669"/>
    <property type="project" value="UniProtKB-KW"/>
</dbReference>
<dbReference type="Pfam" id="PF14223">
    <property type="entry name" value="Retrotran_gag_2"/>
    <property type="match status" value="1"/>
</dbReference>
<dbReference type="InterPro" id="IPR054722">
    <property type="entry name" value="PolX-like_BBD"/>
</dbReference>
<evidence type="ECO:0000256" key="2">
    <source>
        <dbReference type="ARBA" id="ARBA00022612"/>
    </source>
</evidence>
<dbReference type="InterPro" id="IPR001584">
    <property type="entry name" value="Integrase_cat-core"/>
</dbReference>
<evidence type="ECO:0000256" key="4">
    <source>
        <dbReference type="ARBA" id="ARBA00022722"/>
    </source>
</evidence>
<evidence type="ECO:0000256" key="12">
    <source>
        <dbReference type="ARBA" id="ARBA00022918"/>
    </source>
</evidence>
<dbReference type="PANTHER" id="PTHR42648">
    <property type="entry name" value="TRANSPOSASE, PUTATIVE-RELATED"/>
    <property type="match status" value="1"/>
</dbReference>